<comment type="caution">
    <text evidence="1">The sequence shown here is derived from an EMBL/GenBank/DDBJ whole genome shotgun (WGS) entry which is preliminary data.</text>
</comment>
<dbReference type="InterPro" id="IPR036388">
    <property type="entry name" value="WH-like_DNA-bd_sf"/>
</dbReference>
<keyword evidence="2" id="KW-1185">Reference proteome</keyword>
<accession>A0ABX4GC19</accession>
<dbReference type="Pfam" id="PF13384">
    <property type="entry name" value="HTH_23"/>
    <property type="match status" value="1"/>
</dbReference>
<dbReference type="Gene3D" id="1.10.10.10">
    <property type="entry name" value="Winged helix-like DNA-binding domain superfamily/Winged helix DNA-binding domain"/>
    <property type="match status" value="1"/>
</dbReference>
<reference evidence="1 2" key="1">
    <citation type="submission" date="2017-07" db="EMBL/GenBank/DDBJ databases">
        <title>Shotgun whole genome sequences of three halophilic bacterial isolates.</title>
        <authorList>
            <person name="Pozzo T."/>
            <person name="Higdon S.M."/>
            <person name="Quillaguaman J."/>
        </authorList>
    </citation>
    <scope>NUCLEOTIDE SEQUENCE [LARGE SCALE GENOMIC DNA]</scope>
    <source>
        <strain evidence="1 2">LC1</strain>
    </source>
</reference>
<protein>
    <submittedName>
        <fullName evidence="1">Uncharacterized protein</fullName>
    </submittedName>
</protein>
<gene>
    <name evidence="1" type="ORF">CE457_06070</name>
</gene>
<dbReference type="RefSeq" id="WP_083825777.1">
    <property type="nucleotide sequence ID" value="NZ_NPEY01000003.1"/>
</dbReference>
<proteinExistence type="predicted"/>
<organism evidence="1 2">
    <name type="scientific">Vreelandella boliviensis LC1</name>
    <dbReference type="NCBI Taxonomy" id="1072583"/>
    <lineage>
        <taxon>Bacteria</taxon>
        <taxon>Pseudomonadati</taxon>
        <taxon>Pseudomonadota</taxon>
        <taxon>Gammaproteobacteria</taxon>
        <taxon>Oceanospirillales</taxon>
        <taxon>Halomonadaceae</taxon>
        <taxon>Vreelandella</taxon>
    </lineage>
</organism>
<evidence type="ECO:0000313" key="1">
    <source>
        <dbReference type="EMBL" id="OZT75317.1"/>
    </source>
</evidence>
<sequence>MPIRRKAYDFSHAKLSERRIKILKLYAAGSTQAEIARQLGVSRQAVSKSLFKLRGYFNTWGEISLKSLIK</sequence>
<dbReference type="InterPro" id="IPR016032">
    <property type="entry name" value="Sig_transdc_resp-reg_C-effctor"/>
</dbReference>
<dbReference type="SUPFAM" id="SSF46894">
    <property type="entry name" value="C-terminal effector domain of the bipartite response regulators"/>
    <property type="match status" value="1"/>
</dbReference>
<dbReference type="EMBL" id="NPEY01000003">
    <property type="protein sequence ID" value="OZT75317.1"/>
    <property type="molecule type" value="Genomic_DNA"/>
</dbReference>
<dbReference type="Proteomes" id="UP000216538">
    <property type="component" value="Unassembled WGS sequence"/>
</dbReference>
<name>A0ABX4GC19_9GAMM</name>
<evidence type="ECO:0000313" key="2">
    <source>
        <dbReference type="Proteomes" id="UP000216538"/>
    </source>
</evidence>